<dbReference type="GeneID" id="59238887"/>
<comment type="subcellular location">
    <subcellularLocation>
        <location evidence="1">Mitochondrion</location>
    </subcellularLocation>
</comment>
<dbReference type="Gene3D" id="3.50.70.10">
    <property type="match status" value="1"/>
</dbReference>
<proteinExistence type="inferred from homology"/>
<dbReference type="OrthoDB" id="18193at2759"/>
<dbReference type="PANTHER" id="PTHR47284:SF3">
    <property type="entry name" value="FATTY-ACID-BINDING PROTEIN 2"/>
    <property type="match status" value="1"/>
</dbReference>
<accession>A0A7H9B9U7</accession>
<dbReference type="GO" id="GO:0016872">
    <property type="term" value="F:intramolecular lyase activity"/>
    <property type="evidence" value="ECO:0007669"/>
    <property type="project" value="InterPro"/>
</dbReference>
<keyword evidence="8" id="KW-1185">Reference proteome</keyword>
<evidence type="ECO:0000256" key="5">
    <source>
        <dbReference type="ARBA" id="ARBA00023128"/>
    </source>
</evidence>
<keyword evidence="4" id="KW-0809">Transit peptide</keyword>
<evidence type="ECO:0000313" key="7">
    <source>
        <dbReference type="EMBL" id="QLG75084.1"/>
    </source>
</evidence>
<dbReference type="SUPFAM" id="SSF54626">
    <property type="entry name" value="Chalcone isomerase"/>
    <property type="match status" value="1"/>
</dbReference>
<dbReference type="KEGG" id="zmk:HG535_0H04110"/>
<dbReference type="Proteomes" id="UP000509704">
    <property type="component" value="Chromosome 8"/>
</dbReference>
<dbReference type="InterPro" id="IPR016087">
    <property type="entry name" value="Chalcone_isomerase"/>
</dbReference>
<comment type="similarity">
    <text evidence="2">Belongs to the AIM18/AIM46 family.</text>
</comment>
<dbReference type="GO" id="GO:0005739">
    <property type="term" value="C:mitochondrion"/>
    <property type="evidence" value="ECO:0007669"/>
    <property type="project" value="UniProtKB-SubCell"/>
</dbReference>
<dbReference type="EMBL" id="CP058611">
    <property type="protein sequence ID" value="QLG75084.1"/>
    <property type="molecule type" value="Genomic_DNA"/>
</dbReference>
<reference evidence="7 8" key="1">
    <citation type="submission" date="2020-07" db="EMBL/GenBank/DDBJ databases">
        <title>The yeast mating-type switching endonuclease HO is a domesticated member of an unorthodox homing genetic element family.</title>
        <authorList>
            <person name="Coughlan A.Y."/>
            <person name="Lombardi L."/>
            <person name="Braun-Galleani S."/>
            <person name="Martos A.R."/>
            <person name="Galeote V."/>
            <person name="Bigey F."/>
            <person name="Dequin S."/>
            <person name="Byrne K.P."/>
            <person name="Wolfe K.H."/>
        </authorList>
    </citation>
    <scope>NUCLEOTIDE SEQUENCE [LARGE SCALE GENOMIC DNA]</scope>
    <source>
        <strain evidence="7 8">NRRL Y-6702</strain>
    </source>
</reference>
<evidence type="ECO:0000256" key="1">
    <source>
        <dbReference type="ARBA" id="ARBA00004173"/>
    </source>
</evidence>
<dbReference type="Pfam" id="PF16035">
    <property type="entry name" value="Chalcone_2"/>
    <property type="match status" value="1"/>
</dbReference>
<keyword evidence="5" id="KW-0496">Mitochondrion</keyword>
<organism evidence="7 8">
    <name type="scientific">Zygotorulaspora mrakii</name>
    <name type="common">Zygosaccharomyces mrakii</name>
    <dbReference type="NCBI Taxonomy" id="42260"/>
    <lineage>
        <taxon>Eukaryota</taxon>
        <taxon>Fungi</taxon>
        <taxon>Dikarya</taxon>
        <taxon>Ascomycota</taxon>
        <taxon>Saccharomycotina</taxon>
        <taxon>Saccharomycetes</taxon>
        <taxon>Saccharomycetales</taxon>
        <taxon>Saccharomycetaceae</taxon>
        <taxon>Zygotorulaspora</taxon>
    </lineage>
</organism>
<name>A0A7H9B9U7_ZYGMR</name>
<sequence length="312" mass="34510">MSFAVLLKGANVLRKARLRNYTIRRFNKGSWNRTLVHSSAKINGPTGKAITSLATLAATWVTYVCFRTLENDANLLDDQDTTVNVDNSVSPFPTKLGPPEYPVSAKYVLLGYGARSVTFVSFRVYALGVYIAEQDRHLIPNVLNSKFLSTAFIDTDPSKSHQENVKEAMSDPKKSSILIDNLLDSGARMLVKITPVRNTDFNHLRDGFVKSVLNHPEAKNNQEVLSAGLEELRKAFTLKGKVAKNDDLIVELQANGGLQLSYYDRKRGHVTLLGRVNQQLVGKYLFSQYMSGPKPLSPSAKDSVASHIVALV</sequence>
<evidence type="ECO:0000259" key="6">
    <source>
        <dbReference type="Pfam" id="PF16035"/>
    </source>
</evidence>
<feature type="domain" description="Chalcone isomerase" evidence="6">
    <location>
        <begin position="106"/>
        <end position="305"/>
    </location>
</feature>
<dbReference type="RefSeq" id="XP_037146809.1">
    <property type="nucleotide sequence ID" value="XM_037290914.1"/>
</dbReference>
<dbReference type="InterPro" id="IPR016088">
    <property type="entry name" value="Chalcone_isomerase_3-sand"/>
</dbReference>
<evidence type="ECO:0000256" key="2">
    <source>
        <dbReference type="ARBA" id="ARBA00009111"/>
    </source>
</evidence>
<evidence type="ECO:0000256" key="4">
    <source>
        <dbReference type="ARBA" id="ARBA00022946"/>
    </source>
</evidence>
<dbReference type="PANTHER" id="PTHR47284">
    <property type="entry name" value="FATTY-ACID-BINDING PROTEIN 2"/>
    <property type="match status" value="1"/>
</dbReference>
<protein>
    <recommendedName>
        <fullName evidence="3">Altered inheritance of mitochondria protein 18, mitochondrial</fullName>
    </recommendedName>
</protein>
<evidence type="ECO:0000313" key="8">
    <source>
        <dbReference type="Proteomes" id="UP000509704"/>
    </source>
</evidence>
<dbReference type="AlphaFoldDB" id="A0A7H9B9U7"/>
<evidence type="ECO:0000256" key="3">
    <source>
        <dbReference type="ARBA" id="ARBA00018755"/>
    </source>
</evidence>
<dbReference type="InterPro" id="IPR036298">
    <property type="entry name" value="Chalcone_isomerase_sf"/>
</dbReference>
<gene>
    <name evidence="7" type="ORF">HG535_0H04110</name>
</gene>